<dbReference type="CDD" id="cd02851">
    <property type="entry name" value="E_set_GO_C"/>
    <property type="match status" value="1"/>
</dbReference>
<dbReference type="InterPro" id="IPR014756">
    <property type="entry name" value="Ig_E-set"/>
</dbReference>
<dbReference type="PANTHER" id="PTHR32208">
    <property type="entry name" value="SECRETED PROTEIN-RELATED"/>
    <property type="match status" value="1"/>
</dbReference>
<keyword evidence="1" id="KW-0732">Signal</keyword>
<reference evidence="5" key="1">
    <citation type="journal article" date="2020" name="Nat. Commun.">
        <title>Genome sequence of the cluster root forming white lupin.</title>
        <authorList>
            <person name="Hufnagel B."/>
            <person name="Marques A."/>
            <person name="Soriano A."/>
            <person name="Marques L."/>
            <person name="Divol F."/>
            <person name="Doumas P."/>
            <person name="Sallet E."/>
            <person name="Mancinotti D."/>
            <person name="Carrere S."/>
            <person name="Marande W."/>
            <person name="Arribat S."/>
            <person name="Keller J."/>
            <person name="Huneau C."/>
            <person name="Blein T."/>
            <person name="Aime D."/>
            <person name="Laguerre M."/>
            <person name="Taylor J."/>
            <person name="Schubert V."/>
            <person name="Nelson M."/>
            <person name="Geu-Flores F."/>
            <person name="Crespi M."/>
            <person name="Gallardo-Guerrero K."/>
            <person name="Delaux P.-M."/>
            <person name="Salse J."/>
            <person name="Berges H."/>
            <person name="Guyot R."/>
            <person name="Gouzy J."/>
            <person name="Peret B."/>
        </authorList>
    </citation>
    <scope>NUCLEOTIDE SEQUENCE [LARGE SCALE GENOMIC DNA]</scope>
    <source>
        <strain evidence="5">cv. Amiga</strain>
    </source>
</reference>
<organism evidence="4 5">
    <name type="scientific">Lupinus albus</name>
    <name type="common">White lupine</name>
    <name type="synonym">Lupinus termis</name>
    <dbReference type="NCBI Taxonomy" id="3870"/>
    <lineage>
        <taxon>Eukaryota</taxon>
        <taxon>Viridiplantae</taxon>
        <taxon>Streptophyta</taxon>
        <taxon>Embryophyta</taxon>
        <taxon>Tracheophyta</taxon>
        <taxon>Spermatophyta</taxon>
        <taxon>Magnoliopsida</taxon>
        <taxon>eudicotyledons</taxon>
        <taxon>Gunneridae</taxon>
        <taxon>Pentapetalae</taxon>
        <taxon>rosids</taxon>
        <taxon>fabids</taxon>
        <taxon>Fabales</taxon>
        <taxon>Fabaceae</taxon>
        <taxon>Papilionoideae</taxon>
        <taxon>50 kb inversion clade</taxon>
        <taxon>genistoids sensu lato</taxon>
        <taxon>core genistoids</taxon>
        <taxon>Genisteae</taxon>
        <taxon>Lupinus</taxon>
    </lineage>
</organism>
<feature type="domain" description="Galactose oxidase-like Early set" evidence="3">
    <location>
        <begin position="478"/>
        <end position="572"/>
    </location>
</feature>
<dbReference type="Pfam" id="PF09118">
    <property type="entry name" value="GO-like_E_set"/>
    <property type="match status" value="1"/>
</dbReference>
<dbReference type="AlphaFoldDB" id="A0A6A4Q520"/>
<dbReference type="InterPro" id="IPR013783">
    <property type="entry name" value="Ig-like_fold"/>
</dbReference>
<gene>
    <name evidence="4" type="ORF">Lalb_Chr08g0236841</name>
</gene>
<dbReference type="Pfam" id="PF07250">
    <property type="entry name" value="Glyoxal_oxid_N"/>
    <property type="match status" value="1"/>
</dbReference>
<dbReference type="Gene3D" id="2.130.10.80">
    <property type="entry name" value="Galactose oxidase/kelch, beta-propeller"/>
    <property type="match status" value="1"/>
</dbReference>
<dbReference type="InterPro" id="IPR015202">
    <property type="entry name" value="GO-like_E_set"/>
</dbReference>
<accession>A0A6A4Q520</accession>
<name>A0A6A4Q520_LUPAL</name>
<dbReference type="EMBL" id="WOCE01000008">
    <property type="protein sequence ID" value="KAE9608544.1"/>
    <property type="molecule type" value="Genomic_DNA"/>
</dbReference>
<feature type="domain" description="Glyoxal oxidase N-terminal" evidence="2">
    <location>
        <begin position="56"/>
        <end position="452"/>
    </location>
</feature>
<dbReference type="InterPro" id="IPR011043">
    <property type="entry name" value="Gal_Oxase/kelch_b-propeller"/>
</dbReference>
<proteinExistence type="predicted"/>
<dbReference type="PANTHER" id="PTHR32208:SF54">
    <property type="entry name" value="ALDEHYDE OXIDASE GLOX-LIKE"/>
    <property type="match status" value="1"/>
</dbReference>
<evidence type="ECO:0000313" key="5">
    <source>
        <dbReference type="Proteomes" id="UP000447434"/>
    </source>
</evidence>
<dbReference type="SUPFAM" id="SSF81296">
    <property type="entry name" value="E set domains"/>
    <property type="match status" value="1"/>
</dbReference>
<dbReference type="Gene3D" id="2.60.40.10">
    <property type="entry name" value="Immunoglobulins"/>
    <property type="match status" value="1"/>
</dbReference>
<dbReference type="OrthoDB" id="2019572at2759"/>
<protein>
    <submittedName>
        <fullName evidence="4">Putative galactose oxidase</fullName>
    </submittedName>
</protein>
<evidence type="ECO:0000259" key="3">
    <source>
        <dbReference type="Pfam" id="PF09118"/>
    </source>
</evidence>
<evidence type="ECO:0000313" key="4">
    <source>
        <dbReference type="EMBL" id="KAE9608544.1"/>
    </source>
</evidence>
<dbReference type="SUPFAM" id="SSF50965">
    <property type="entry name" value="Galactose oxidase, central domain"/>
    <property type="match status" value="1"/>
</dbReference>
<evidence type="ECO:0000259" key="2">
    <source>
        <dbReference type="Pfam" id="PF07250"/>
    </source>
</evidence>
<dbReference type="InterPro" id="IPR009880">
    <property type="entry name" value="Glyoxal_oxidase_N"/>
</dbReference>
<comment type="caution">
    <text evidence="4">The sequence shown here is derived from an EMBL/GenBank/DDBJ whole genome shotgun (WGS) entry which is preliminary data.</text>
</comment>
<dbReference type="InterPro" id="IPR037293">
    <property type="entry name" value="Gal_Oxidase_central_sf"/>
</dbReference>
<dbReference type="Proteomes" id="UP000447434">
    <property type="component" value="Chromosome 8"/>
</dbReference>
<evidence type="ECO:0000256" key="1">
    <source>
        <dbReference type="ARBA" id="ARBA00022729"/>
    </source>
</evidence>
<sequence length="576" mass="65655">MTYEKMFFIFFTKTMITIFFFLLCLGVSDGTRGISYEGRREGKWQFLLKSTGVVSMHMALTYKNTVIMFDQTGGGPSRYLLRKRFGGRRCSTRSRKDVVDSTCYAHSVEYDIRDNRVRPLWLDTDPWCSSGSFLSNGTLLQTGGGYGKGAKRVRFYRPCRKNQQCDWKQSKNDLTDERWYASTQTLSDDDRVIVVGGRTVFTYEFVPKMSHGEKSYNLPFLHQTNDKYAKGNNLYPFLHLSSDGNLFIFANRDSILLNPRQNKVIKTFPRIPGHGSRNYPSSGSSVLLPLDHRYNFQKVEVMVCGGAATGALRSAGKGKFIQGLRSCGRMVITGNKHKWDMEYMPQPRLLHNMLILPTNDILIINGATHGCAGYNNARNASLEPYLYNPNKRLGTRFTILKSTKIARMYHSSATLLPDGRVLIGGGNPHGRYTFHKVAYPTELRLQAFIPYYMNKRYHNFRPRNLTIESYGGGKIYGIVYEREFVVRFMVVKFGSINNNKIEFSAYAPPFTTHGLSMNQRMLKLRCKRMMKISGEWVSAVLEAPPSPHVAPAGYYLITVVNGGIPSMSEWIQFRHA</sequence>
<keyword evidence="5" id="KW-1185">Reference proteome</keyword>